<accession>A0A495CXV2</accession>
<feature type="domain" description="HTH lysR-type" evidence="5">
    <location>
        <begin position="1"/>
        <end position="59"/>
    </location>
</feature>
<dbReference type="PROSITE" id="PS50931">
    <property type="entry name" value="HTH_LYSR"/>
    <property type="match status" value="1"/>
</dbReference>
<dbReference type="InterPro" id="IPR005119">
    <property type="entry name" value="LysR_subst-bd"/>
</dbReference>
<keyword evidence="2" id="KW-0805">Transcription regulation</keyword>
<protein>
    <submittedName>
        <fullName evidence="6">LysR family transcriptional regulator</fullName>
    </submittedName>
</protein>
<dbReference type="FunFam" id="1.10.10.10:FF:000001">
    <property type="entry name" value="LysR family transcriptional regulator"/>
    <property type="match status" value="1"/>
</dbReference>
<dbReference type="GO" id="GO:0003700">
    <property type="term" value="F:DNA-binding transcription factor activity"/>
    <property type="evidence" value="ECO:0007669"/>
    <property type="project" value="InterPro"/>
</dbReference>
<evidence type="ECO:0000256" key="3">
    <source>
        <dbReference type="ARBA" id="ARBA00023125"/>
    </source>
</evidence>
<keyword evidence="4" id="KW-0804">Transcription</keyword>
<dbReference type="GO" id="GO:0043565">
    <property type="term" value="F:sequence-specific DNA binding"/>
    <property type="evidence" value="ECO:0007669"/>
    <property type="project" value="TreeGrafter"/>
</dbReference>
<dbReference type="OrthoDB" id="9813056at2"/>
<dbReference type="InterPro" id="IPR036388">
    <property type="entry name" value="WH-like_DNA-bd_sf"/>
</dbReference>
<dbReference type="PANTHER" id="PTHR30537:SF5">
    <property type="entry name" value="HTH-TYPE TRANSCRIPTIONAL ACTIVATOR TTDR-RELATED"/>
    <property type="match status" value="1"/>
</dbReference>
<dbReference type="InterPro" id="IPR036390">
    <property type="entry name" value="WH_DNA-bd_sf"/>
</dbReference>
<dbReference type="Proteomes" id="UP000273675">
    <property type="component" value="Unassembled WGS sequence"/>
</dbReference>
<evidence type="ECO:0000256" key="4">
    <source>
        <dbReference type="ARBA" id="ARBA00023163"/>
    </source>
</evidence>
<dbReference type="Gene3D" id="1.10.10.10">
    <property type="entry name" value="Winged helix-like DNA-binding domain superfamily/Winged helix DNA-binding domain"/>
    <property type="match status" value="1"/>
</dbReference>
<evidence type="ECO:0000313" key="6">
    <source>
        <dbReference type="EMBL" id="RKQ89611.1"/>
    </source>
</evidence>
<evidence type="ECO:0000256" key="2">
    <source>
        <dbReference type="ARBA" id="ARBA00023015"/>
    </source>
</evidence>
<evidence type="ECO:0000256" key="1">
    <source>
        <dbReference type="ARBA" id="ARBA00009437"/>
    </source>
</evidence>
<dbReference type="AlphaFoldDB" id="A0A495CXV2"/>
<dbReference type="CDD" id="cd08422">
    <property type="entry name" value="PBP2_CrgA_like"/>
    <property type="match status" value="1"/>
</dbReference>
<dbReference type="RefSeq" id="WP_121212519.1">
    <property type="nucleotide sequence ID" value="NZ_RBIM01000009.1"/>
</dbReference>
<dbReference type="Gene3D" id="3.40.190.290">
    <property type="match status" value="1"/>
</dbReference>
<sequence>MRHLDSIAVFVEVARTGSFTAAARTLQMPLSSVSRKVAELEAELQIRLLDRSRKPLRMTEAGQAYFDLSSKGIDALTYANQAMRGKQETLSGTLRITVPPNLTELLFVKPIDRFVRRHPDARVRVLVSERMLDFVDDAIDLSFRVARPAAPNLVIRKLLVHRHRLCAAPSYLAVHALPREPAELSEHVRLGFGFQSQDSIAWQLTRGETSYSEPFEPTVAINDYLALKAAIEQGTGIGELPGLLCKDDLASGRLVEILPDWRLPEISLYAVYAGKVGLSKLARGFLDEVAAHTASF</sequence>
<dbReference type="InterPro" id="IPR058163">
    <property type="entry name" value="LysR-type_TF_proteobact-type"/>
</dbReference>
<dbReference type="Pfam" id="PF00126">
    <property type="entry name" value="HTH_1"/>
    <property type="match status" value="1"/>
</dbReference>
<dbReference type="Pfam" id="PF03466">
    <property type="entry name" value="LysR_substrate"/>
    <property type="match status" value="1"/>
</dbReference>
<dbReference type="EMBL" id="RBIM01000009">
    <property type="protein sequence ID" value="RKQ89611.1"/>
    <property type="molecule type" value="Genomic_DNA"/>
</dbReference>
<proteinExistence type="inferred from homology"/>
<keyword evidence="3" id="KW-0238">DNA-binding</keyword>
<name>A0A495CXV2_9PROT</name>
<comment type="caution">
    <text evidence="6">The sequence shown here is derived from an EMBL/GenBank/DDBJ whole genome shotgun (WGS) entry which is preliminary data.</text>
</comment>
<gene>
    <name evidence="6" type="ORF">C7435_3316</name>
</gene>
<evidence type="ECO:0000259" key="5">
    <source>
        <dbReference type="PROSITE" id="PS50931"/>
    </source>
</evidence>
<dbReference type="PANTHER" id="PTHR30537">
    <property type="entry name" value="HTH-TYPE TRANSCRIPTIONAL REGULATOR"/>
    <property type="match status" value="1"/>
</dbReference>
<dbReference type="InterPro" id="IPR000847">
    <property type="entry name" value="LysR_HTH_N"/>
</dbReference>
<organism evidence="6 7">
    <name type="scientific">Maricaulis maris</name>
    <dbReference type="NCBI Taxonomy" id="74318"/>
    <lineage>
        <taxon>Bacteria</taxon>
        <taxon>Pseudomonadati</taxon>
        <taxon>Pseudomonadota</taxon>
        <taxon>Alphaproteobacteria</taxon>
        <taxon>Maricaulales</taxon>
        <taxon>Maricaulaceae</taxon>
        <taxon>Maricaulis</taxon>
    </lineage>
</organism>
<reference evidence="6 7" key="1">
    <citation type="submission" date="2018-10" db="EMBL/GenBank/DDBJ databases">
        <title>Genomic Encyclopedia of Type Strains, Phase IV (KMG-IV): sequencing the most valuable type-strain genomes for metagenomic binning, comparative biology and taxonomic classification.</title>
        <authorList>
            <person name="Goeker M."/>
        </authorList>
    </citation>
    <scope>NUCLEOTIDE SEQUENCE [LARGE SCALE GENOMIC DNA]</scope>
    <source>
        <strain evidence="6 7">DSM 4734</strain>
    </source>
</reference>
<comment type="similarity">
    <text evidence="1">Belongs to the LysR transcriptional regulatory family.</text>
</comment>
<dbReference type="SUPFAM" id="SSF53850">
    <property type="entry name" value="Periplasmic binding protein-like II"/>
    <property type="match status" value="1"/>
</dbReference>
<evidence type="ECO:0000313" key="7">
    <source>
        <dbReference type="Proteomes" id="UP000273675"/>
    </source>
</evidence>
<dbReference type="GO" id="GO:0006351">
    <property type="term" value="P:DNA-templated transcription"/>
    <property type="evidence" value="ECO:0007669"/>
    <property type="project" value="TreeGrafter"/>
</dbReference>
<dbReference type="SUPFAM" id="SSF46785">
    <property type="entry name" value="Winged helix' DNA-binding domain"/>
    <property type="match status" value="1"/>
</dbReference>